<proteinExistence type="predicted"/>
<reference evidence="1" key="1">
    <citation type="submission" date="2021-12" db="EMBL/GenBank/DDBJ databases">
        <authorList>
            <person name="Veyrier F.J."/>
        </authorList>
    </citation>
    <scope>NUCLEOTIDE SEQUENCE</scope>
    <source>
        <strain evidence="1">SAG 1488-6</strain>
    </source>
</reference>
<dbReference type="Pfam" id="PF01501">
    <property type="entry name" value="Glyco_transf_8"/>
    <property type="match status" value="1"/>
</dbReference>
<dbReference type="RefSeq" id="WP_019959306.1">
    <property type="nucleotide sequence ID" value="NZ_CP091512.1"/>
</dbReference>
<dbReference type="SUPFAM" id="SSF53448">
    <property type="entry name" value="Nucleotide-diphospho-sugar transferases"/>
    <property type="match status" value="1"/>
</dbReference>
<reference evidence="1" key="2">
    <citation type="journal article" date="2022" name="Res Sq">
        <title>Evolution of multicellular longitudinally dividing oral cavity symbionts (Neisseriaceae).</title>
        <authorList>
            <person name="Nyongesa S."/>
            <person name="Weber P."/>
            <person name="Bernet E."/>
            <person name="Pullido F."/>
            <person name="Nieckarz M."/>
            <person name="Delaby M."/>
            <person name="Nieves C."/>
            <person name="Viehboeck T."/>
            <person name="Krause N."/>
            <person name="Rivera-Millot A."/>
            <person name="Nakamura A."/>
            <person name="Vischer N."/>
            <person name="VanNieuwenhze M."/>
            <person name="Brun Y."/>
            <person name="Cava F."/>
            <person name="Bulgheresi S."/>
            <person name="Veyrier F."/>
        </authorList>
    </citation>
    <scope>NUCLEOTIDE SEQUENCE</scope>
    <source>
        <strain evidence="1">SAG 1488-6</strain>
    </source>
</reference>
<gene>
    <name evidence="1" type="ORF">LVJ81_10435</name>
</gene>
<dbReference type="Gene3D" id="3.90.550.10">
    <property type="entry name" value="Spore Coat Polysaccharide Biosynthesis Protein SpsA, Chain A"/>
    <property type="match status" value="1"/>
</dbReference>
<dbReference type="InterPro" id="IPR029044">
    <property type="entry name" value="Nucleotide-diphossugar_trans"/>
</dbReference>
<evidence type="ECO:0000313" key="1">
    <source>
        <dbReference type="EMBL" id="UOO92035.1"/>
    </source>
</evidence>
<dbReference type="EMBL" id="CP091512">
    <property type="protein sequence ID" value="UOO92035.1"/>
    <property type="molecule type" value="Genomic_DNA"/>
</dbReference>
<dbReference type="Proteomes" id="UP000832034">
    <property type="component" value="Chromosome"/>
</dbReference>
<accession>A0ABY4E8G9</accession>
<sequence>MLTTDIQPNALSPKRAYVTLLSDDQYLAGVLTLAYSLKQHGNTHELIVMINDQLSENTLLVLQQAQLKCYQAPKLQYSDKNNLDMLSYGWPQQMINTADKLSVFTLTEYDKLVYVDADMLVLKNIEFLFDCPHGSAAMDLGLIQNPIHTPDYNQAQYDYFKNFNSGLFVFQPNIQDYQACLHLMQTMEGFDQEILRQLWSHWQQTPELHLPQTCNVFAKKLTDYIRLGFFGFTDVHILHYTYQPKPWFTKEYQITQTNDFLYYFYREWMQKALKHFGLQ</sequence>
<keyword evidence="2" id="KW-1185">Reference proteome</keyword>
<dbReference type="InterPro" id="IPR002495">
    <property type="entry name" value="Glyco_trans_8"/>
</dbReference>
<protein>
    <recommendedName>
        <fullName evidence="3">Glycosyl transferase</fullName>
    </recommendedName>
</protein>
<dbReference type="InterPro" id="IPR050587">
    <property type="entry name" value="GNT1/Glycosyltrans_8"/>
</dbReference>
<evidence type="ECO:0000313" key="2">
    <source>
        <dbReference type="Proteomes" id="UP000832034"/>
    </source>
</evidence>
<name>A0ABY4E8G9_VITST</name>
<evidence type="ECO:0008006" key="3">
    <source>
        <dbReference type="Google" id="ProtNLM"/>
    </source>
</evidence>
<dbReference type="PANTHER" id="PTHR11183">
    <property type="entry name" value="GLYCOGENIN SUBFAMILY MEMBER"/>
    <property type="match status" value="1"/>
</dbReference>
<organism evidence="1 2">
    <name type="scientific">Vitreoscilla stercoraria</name>
    <dbReference type="NCBI Taxonomy" id="61"/>
    <lineage>
        <taxon>Bacteria</taxon>
        <taxon>Pseudomonadati</taxon>
        <taxon>Pseudomonadota</taxon>
        <taxon>Betaproteobacteria</taxon>
        <taxon>Neisseriales</taxon>
        <taxon>Neisseriaceae</taxon>
        <taxon>Vitreoscilla</taxon>
    </lineage>
</organism>